<dbReference type="EMBL" id="VOQR01000001">
    <property type="protein sequence ID" value="TXC69817.1"/>
    <property type="molecule type" value="Genomic_DNA"/>
</dbReference>
<evidence type="ECO:0000313" key="2">
    <source>
        <dbReference type="EMBL" id="TXC69817.1"/>
    </source>
</evidence>
<dbReference type="RefSeq" id="WP_147079436.1">
    <property type="nucleotide sequence ID" value="NZ_VOQR01000001.1"/>
</dbReference>
<dbReference type="OrthoDB" id="7585068at2"/>
<sequence>MVKMGNVWDRTVEVLNGRTGMIGSFALLGLFLPSVMRDAYVAAGTPGTIGFALIGLTLSMIALLAMIWAQLAIIAVATHPSTMRADAAHQGRARLGPAFGITMLLGLIAGLAALPPMIGLVLSGFDFAAASRGAATMTPPSAGTAVFVSLYFLVYGLFVIWAVARLALLNAVILNERLGVGAIRRSFALTRGLTWRIIGVVVLFAIVLVVATAAAQAVTGVIFRLVLGASGKGLAAFLADVAGTLVTTGFSALAAVFTAQLYVATAGTPTSE</sequence>
<keyword evidence="3" id="KW-1185">Reference proteome</keyword>
<evidence type="ECO:0000313" key="3">
    <source>
        <dbReference type="Proteomes" id="UP000321250"/>
    </source>
</evidence>
<dbReference type="AlphaFoldDB" id="A0A5C6UA42"/>
<keyword evidence="1" id="KW-0472">Membrane</keyword>
<evidence type="ECO:0000256" key="1">
    <source>
        <dbReference type="SAM" id="Phobius"/>
    </source>
</evidence>
<feature type="transmembrane region" description="Helical" evidence="1">
    <location>
        <begin position="145"/>
        <end position="172"/>
    </location>
</feature>
<feature type="transmembrane region" description="Helical" evidence="1">
    <location>
        <begin position="53"/>
        <end position="77"/>
    </location>
</feature>
<comment type="caution">
    <text evidence="2">The sequence shown here is derived from an EMBL/GenBank/DDBJ whole genome shotgun (WGS) entry which is preliminary data.</text>
</comment>
<feature type="transmembrane region" description="Helical" evidence="1">
    <location>
        <begin position="193"/>
        <end position="214"/>
    </location>
</feature>
<keyword evidence="1" id="KW-0812">Transmembrane</keyword>
<accession>A0A5C6UA42</accession>
<dbReference type="Proteomes" id="UP000321250">
    <property type="component" value="Unassembled WGS sequence"/>
</dbReference>
<gene>
    <name evidence="2" type="ORF">FSB78_01725</name>
</gene>
<feature type="transmembrane region" description="Helical" evidence="1">
    <location>
        <begin position="234"/>
        <end position="257"/>
    </location>
</feature>
<proteinExistence type="predicted"/>
<feature type="transmembrane region" description="Helical" evidence="1">
    <location>
        <begin position="98"/>
        <end position="125"/>
    </location>
</feature>
<evidence type="ECO:0008006" key="4">
    <source>
        <dbReference type="Google" id="ProtNLM"/>
    </source>
</evidence>
<organism evidence="2 3">
    <name type="scientific">Sphingomonas ginsenosidivorax</name>
    <dbReference type="NCBI Taxonomy" id="862135"/>
    <lineage>
        <taxon>Bacteria</taxon>
        <taxon>Pseudomonadati</taxon>
        <taxon>Pseudomonadota</taxon>
        <taxon>Alphaproteobacteria</taxon>
        <taxon>Sphingomonadales</taxon>
        <taxon>Sphingomonadaceae</taxon>
        <taxon>Sphingomonas</taxon>
    </lineage>
</organism>
<name>A0A5C6UA42_9SPHN</name>
<protein>
    <recommendedName>
        <fullName evidence="4">Glycerophosphoryl diester phosphodiesterase membrane domain-containing protein</fullName>
    </recommendedName>
</protein>
<reference evidence="2 3" key="1">
    <citation type="journal article" date="2013" name="Antonie Van Leeuwenhoek">
        <title>Sphingomonas ginsenosidivorax sp. nov., with the ability to transform ginsenosides.</title>
        <authorList>
            <person name="Jin X.F."/>
            <person name="Kim J.K."/>
            <person name="Liu Q.M."/>
            <person name="Kang M.S."/>
            <person name="He D."/>
            <person name="Jin F.X."/>
            <person name="Kim S.C."/>
            <person name="Im W.T."/>
        </authorList>
    </citation>
    <scope>NUCLEOTIDE SEQUENCE [LARGE SCALE GENOMIC DNA]</scope>
    <source>
        <strain evidence="2 3">KHI67</strain>
    </source>
</reference>
<keyword evidence="1" id="KW-1133">Transmembrane helix</keyword>